<evidence type="ECO:0000313" key="2">
    <source>
        <dbReference type="EMBL" id="EYC05530.1"/>
    </source>
</evidence>
<dbReference type="Proteomes" id="UP000024635">
    <property type="component" value="Unassembled WGS sequence"/>
</dbReference>
<organism evidence="2 3">
    <name type="scientific">Ancylostoma ceylanicum</name>
    <dbReference type="NCBI Taxonomy" id="53326"/>
    <lineage>
        <taxon>Eukaryota</taxon>
        <taxon>Metazoa</taxon>
        <taxon>Ecdysozoa</taxon>
        <taxon>Nematoda</taxon>
        <taxon>Chromadorea</taxon>
        <taxon>Rhabditida</taxon>
        <taxon>Rhabditina</taxon>
        <taxon>Rhabditomorpha</taxon>
        <taxon>Strongyloidea</taxon>
        <taxon>Ancylostomatidae</taxon>
        <taxon>Ancylostomatinae</taxon>
        <taxon>Ancylostoma</taxon>
    </lineage>
</organism>
<feature type="signal peptide" evidence="1">
    <location>
        <begin position="1"/>
        <end position="23"/>
    </location>
</feature>
<comment type="caution">
    <text evidence="2">The sequence shown here is derived from an EMBL/GenBank/DDBJ whole genome shotgun (WGS) entry which is preliminary data.</text>
</comment>
<protein>
    <submittedName>
        <fullName evidence="2">Uncharacterized protein</fullName>
    </submittedName>
</protein>
<evidence type="ECO:0000256" key="1">
    <source>
        <dbReference type="SAM" id="SignalP"/>
    </source>
</evidence>
<proteinExistence type="predicted"/>
<keyword evidence="3" id="KW-1185">Reference proteome</keyword>
<dbReference type="AlphaFoldDB" id="A0A016TS18"/>
<keyword evidence="1" id="KW-0732">Signal</keyword>
<feature type="chain" id="PRO_5001491374" evidence="1">
    <location>
        <begin position="24"/>
        <end position="95"/>
    </location>
</feature>
<name>A0A016TS18_9BILA</name>
<evidence type="ECO:0000313" key="3">
    <source>
        <dbReference type="Proteomes" id="UP000024635"/>
    </source>
</evidence>
<gene>
    <name evidence="2" type="primary">Acey_s0081.g1425</name>
    <name evidence="2" type="ORF">Y032_0081g1425</name>
</gene>
<dbReference type="EMBL" id="JARK01001417">
    <property type="protein sequence ID" value="EYC05530.1"/>
    <property type="molecule type" value="Genomic_DNA"/>
</dbReference>
<accession>A0A016TS18</accession>
<reference evidence="3" key="1">
    <citation type="journal article" date="2015" name="Nat. Genet.">
        <title>The genome and transcriptome of the zoonotic hookworm Ancylostoma ceylanicum identify infection-specific gene families.</title>
        <authorList>
            <person name="Schwarz E.M."/>
            <person name="Hu Y."/>
            <person name="Antoshechkin I."/>
            <person name="Miller M.M."/>
            <person name="Sternberg P.W."/>
            <person name="Aroian R.V."/>
        </authorList>
    </citation>
    <scope>NUCLEOTIDE SEQUENCE</scope>
    <source>
        <strain evidence="3">HY135</strain>
    </source>
</reference>
<sequence>MVASIGSAFLAFCVILTMSPVRGMQVLPSCPASEGRQLPAHIRESIFVHVDVNMKKNPSAEAFSALKSTSTGRLFRDVLPVQCSSSQVTSDSRQG</sequence>